<feature type="signal peptide" evidence="1">
    <location>
        <begin position="1"/>
        <end position="22"/>
    </location>
</feature>
<keyword evidence="3" id="KW-1185">Reference proteome</keyword>
<proteinExistence type="predicted"/>
<evidence type="ECO:0000313" key="3">
    <source>
        <dbReference type="Proteomes" id="UP000635665"/>
    </source>
</evidence>
<evidence type="ECO:0000313" key="2">
    <source>
        <dbReference type="EMBL" id="MBI6119992.1"/>
    </source>
</evidence>
<evidence type="ECO:0008006" key="4">
    <source>
        <dbReference type="Google" id="ProtNLM"/>
    </source>
</evidence>
<evidence type="ECO:0000256" key="1">
    <source>
        <dbReference type="SAM" id="SignalP"/>
    </source>
</evidence>
<gene>
    <name evidence="2" type="ORF">I6U50_08145</name>
</gene>
<dbReference type="Proteomes" id="UP000635665">
    <property type="component" value="Unassembled WGS sequence"/>
</dbReference>
<feature type="chain" id="PRO_5045133419" description="AZL_007920/MXAN_0976 family protein" evidence="1">
    <location>
        <begin position="23"/>
        <end position="213"/>
    </location>
</feature>
<dbReference type="EMBL" id="JAEHNY010000006">
    <property type="protein sequence ID" value="MBI6119992.1"/>
    <property type="molecule type" value="Genomic_DNA"/>
</dbReference>
<dbReference type="RefSeq" id="WP_198638474.1">
    <property type="nucleotide sequence ID" value="NZ_JAEHNY010000006.1"/>
</dbReference>
<reference evidence="2 3" key="1">
    <citation type="submission" date="2020-12" db="EMBL/GenBank/DDBJ databases">
        <title>Salegentibacter orientalis sp. nov., isolated from costal sediment.</title>
        <authorList>
            <person name="Lian F.-B."/>
        </authorList>
    </citation>
    <scope>NUCLEOTIDE SEQUENCE [LARGE SCALE GENOMIC DNA]</scope>
    <source>
        <strain evidence="2 3">F60176</strain>
    </source>
</reference>
<organism evidence="2 3">
    <name type="scientific">Salegentibacter maritimus</name>
    <dbReference type="NCBI Taxonomy" id="2794347"/>
    <lineage>
        <taxon>Bacteria</taxon>
        <taxon>Pseudomonadati</taxon>
        <taxon>Bacteroidota</taxon>
        <taxon>Flavobacteriia</taxon>
        <taxon>Flavobacteriales</taxon>
        <taxon>Flavobacteriaceae</taxon>
        <taxon>Salegentibacter</taxon>
    </lineage>
</organism>
<protein>
    <recommendedName>
        <fullName evidence="4">AZL_007920/MXAN_0976 family protein</fullName>
    </recommendedName>
</protein>
<accession>A0ABS0TG07</accession>
<keyword evidence="1" id="KW-0732">Signal</keyword>
<sequence length="213" mass="23445">MKNRFTLFSGILVLLISFQSCTAESEEATPNASELEEELALENKGVLKVEAITYIFKETGETSKFNDEHRDFNFKFIDELPYSTSTTSKHAIEGLTITNPNTGEYMIFSNFESMKNGFDQFDIELSTGQVLTSVLFKPGKANNSSNKWHDGWPIVEEPSPVIGAMIELSQQVSLSECGSTDACAEDGNNSTISLTNGDSWFGGIEDCSVECAE</sequence>
<name>A0ABS0TG07_9FLAO</name>
<dbReference type="PROSITE" id="PS51257">
    <property type="entry name" value="PROKAR_LIPOPROTEIN"/>
    <property type="match status" value="1"/>
</dbReference>
<comment type="caution">
    <text evidence="2">The sequence shown here is derived from an EMBL/GenBank/DDBJ whole genome shotgun (WGS) entry which is preliminary data.</text>
</comment>